<keyword evidence="1" id="KW-1133">Transmembrane helix</keyword>
<dbReference type="PATRIC" id="fig|1007676.4.peg.240"/>
<organism evidence="2 3">
    <name type="scientific">Companilactobacillus ginsenosidimutans</name>
    <dbReference type="NCBI Taxonomy" id="1007676"/>
    <lineage>
        <taxon>Bacteria</taxon>
        <taxon>Bacillati</taxon>
        <taxon>Bacillota</taxon>
        <taxon>Bacilli</taxon>
        <taxon>Lactobacillales</taxon>
        <taxon>Lactobacillaceae</taxon>
        <taxon>Companilactobacillus</taxon>
    </lineage>
</organism>
<dbReference type="OrthoDB" id="2322477at2"/>
<evidence type="ECO:0000313" key="2">
    <source>
        <dbReference type="EMBL" id="AKP66291.1"/>
    </source>
</evidence>
<dbReference type="EMBL" id="CP012034">
    <property type="protein sequence ID" value="AKP66291.1"/>
    <property type="molecule type" value="Genomic_DNA"/>
</dbReference>
<feature type="transmembrane region" description="Helical" evidence="1">
    <location>
        <begin position="79"/>
        <end position="101"/>
    </location>
</feature>
<dbReference type="Proteomes" id="UP000036106">
    <property type="component" value="Chromosome"/>
</dbReference>
<reference evidence="3" key="1">
    <citation type="submission" date="2015-07" db="EMBL/GenBank/DDBJ databases">
        <title>Lactobacillus ginsenosidimutans/EMML 3141/ whole genome sequencing.</title>
        <authorList>
            <person name="Kim M.K."/>
            <person name="Im W.-T."/>
            <person name="Srinivasan S."/>
            <person name="Lee J.-J."/>
        </authorList>
    </citation>
    <scope>NUCLEOTIDE SEQUENCE [LARGE SCALE GENOMIC DNA]</scope>
    <source>
        <strain evidence="3">EMML 3041</strain>
    </source>
</reference>
<name>A0A0H4QGZ8_9LACO</name>
<protein>
    <submittedName>
        <fullName evidence="2">Uncharacterized protein</fullName>
    </submittedName>
</protein>
<dbReference type="AlphaFoldDB" id="A0A0H4QGZ8"/>
<keyword evidence="1" id="KW-0812">Transmembrane</keyword>
<proteinExistence type="predicted"/>
<dbReference type="KEGG" id="lgn:ABM34_01145"/>
<gene>
    <name evidence="2" type="ORF">ABM34_01145</name>
</gene>
<dbReference type="STRING" id="1007676.ABM34_01145"/>
<sequence length="152" mass="16956">MGILYKVKRSSLIGVILIALITQFTAVYCNLVLSTGFEKMNKFLVIFLALVAAAIYLAIVYYVYKLILKKETVDYNQTLIVNIAITFAIGTILQTIVMLSTQAVTNTLANVLIGVIQFGLIGWINWTSLEISRQSKINISVWTVILFVLALF</sequence>
<feature type="transmembrane region" description="Helical" evidence="1">
    <location>
        <begin position="12"/>
        <end position="37"/>
    </location>
</feature>
<accession>A0A0H4QGZ8</accession>
<evidence type="ECO:0000256" key="1">
    <source>
        <dbReference type="SAM" id="Phobius"/>
    </source>
</evidence>
<feature type="transmembrane region" description="Helical" evidence="1">
    <location>
        <begin position="43"/>
        <end position="67"/>
    </location>
</feature>
<keyword evidence="1" id="KW-0472">Membrane</keyword>
<dbReference type="RefSeq" id="WP_048702569.1">
    <property type="nucleotide sequence ID" value="NZ_CP012034.1"/>
</dbReference>
<evidence type="ECO:0000313" key="3">
    <source>
        <dbReference type="Proteomes" id="UP000036106"/>
    </source>
</evidence>
<keyword evidence="3" id="KW-1185">Reference proteome</keyword>
<feature type="transmembrane region" description="Helical" evidence="1">
    <location>
        <begin position="107"/>
        <end position="126"/>
    </location>
</feature>